<dbReference type="CDD" id="cd03692">
    <property type="entry name" value="mtIF2_IVc"/>
    <property type="match status" value="1"/>
</dbReference>
<dbReference type="Gene3D" id="2.40.30.10">
    <property type="entry name" value="Translation factors"/>
    <property type="match status" value="2"/>
</dbReference>
<dbReference type="FunFam" id="2.40.30.10:FF:000008">
    <property type="entry name" value="Translation initiation factor IF-2"/>
    <property type="match status" value="1"/>
</dbReference>
<dbReference type="CDD" id="cd01887">
    <property type="entry name" value="IF2_eIF5B"/>
    <property type="match status" value="1"/>
</dbReference>
<evidence type="ECO:0000313" key="11">
    <source>
        <dbReference type="Proteomes" id="UP000444721"/>
    </source>
</evidence>
<dbReference type="Pfam" id="PF11987">
    <property type="entry name" value="IF-2"/>
    <property type="match status" value="1"/>
</dbReference>
<evidence type="ECO:0000256" key="5">
    <source>
        <dbReference type="ARBA" id="ARBA00023134"/>
    </source>
</evidence>
<keyword evidence="4" id="KW-0648">Protein biosynthesis</keyword>
<dbReference type="VEuPathDB" id="AmoebaDB:NF0119780"/>
<dbReference type="GO" id="GO:0005525">
    <property type="term" value="F:GTP binding"/>
    <property type="evidence" value="ECO:0007669"/>
    <property type="project" value="UniProtKB-KW"/>
</dbReference>
<gene>
    <name evidence="10" type="ORF">FDP41_002600</name>
</gene>
<evidence type="ECO:0000256" key="6">
    <source>
        <dbReference type="ARBA" id="ARBA00025162"/>
    </source>
</evidence>
<dbReference type="EMBL" id="VFQX01000030">
    <property type="protein sequence ID" value="KAF0978085.1"/>
    <property type="molecule type" value="Genomic_DNA"/>
</dbReference>
<comment type="function">
    <text evidence="6">One of the essential components for the initiation of protein synthesis. Protects formylmethionyl-tRNA from spontaneous hydrolysis and promotes its binding to the 30S ribosomal subunits. Also involved in the hydrolysis of GTP during the formation of the 70S ribosomal complex.</text>
</comment>
<dbReference type="Pfam" id="PF00009">
    <property type="entry name" value="GTP_EFTU"/>
    <property type="match status" value="1"/>
</dbReference>
<keyword evidence="5" id="KW-0342">GTP-binding</keyword>
<dbReference type="FunFam" id="3.40.50.300:FF:000019">
    <property type="entry name" value="Translation initiation factor IF-2"/>
    <property type="match status" value="1"/>
</dbReference>
<dbReference type="FunFam" id="3.40.50.10050:FF:000001">
    <property type="entry name" value="Translation initiation factor IF-2"/>
    <property type="match status" value="1"/>
</dbReference>
<dbReference type="FunFam" id="2.40.30.10:FF:000054">
    <property type="entry name" value="Translation initiation factor IF-2"/>
    <property type="match status" value="1"/>
</dbReference>
<keyword evidence="3" id="KW-0547">Nucleotide-binding</keyword>
<comment type="caution">
    <text evidence="10">The sequence shown here is derived from an EMBL/GenBank/DDBJ whole genome shotgun (WGS) entry which is preliminary data.</text>
</comment>
<dbReference type="Gene3D" id="3.40.50.10050">
    <property type="entry name" value="Translation initiation factor IF- 2, domain 3"/>
    <property type="match status" value="1"/>
</dbReference>
<dbReference type="OMA" id="YACKSHE"/>
<dbReference type="PANTHER" id="PTHR43381:SF20">
    <property type="entry name" value="TRANSLATION INITIATION FACTOR IF-2, MITOCHONDRIAL"/>
    <property type="match status" value="1"/>
</dbReference>
<dbReference type="InterPro" id="IPR000795">
    <property type="entry name" value="T_Tr_GTP-bd_dom"/>
</dbReference>
<dbReference type="InterPro" id="IPR027417">
    <property type="entry name" value="P-loop_NTPase"/>
</dbReference>
<dbReference type="Gene3D" id="3.40.50.300">
    <property type="entry name" value="P-loop containing nucleotide triphosphate hydrolases"/>
    <property type="match status" value="1"/>
</dbReference>
<evidence type="ECO:0000256" key="3">
    <source>
        <dbReference type="ARBA" id="ARBA00022741"/>
    </source>
</evidence>
<dbReference type="PROSITE" id="PS51722">
    <property type="entry name" value="G_TR_2"/>
    <property type="match status" value="1"/>
</dbReference>
<dbReference type="InterPro" id="IPR044145">
    <property type="entry name" value="IF2_II"/>
</dbReference>
<dbReference type="NCBIfam" id="TIGR00231">
    <property type="entry name" value="small_GTP"/>
    <property type="match status" value="1"/>
</dbReference>
<sequence length="868" mass="97171">MKQQGLKWWLKACSSSSSFSSSSSSLLLATSSSTTTVTPSSMVIQSLSYPMIIPYLVQAPTTRSDDHYRFGAKVNTQCFRNDDGSECVSRENQWNSHSSSTCSDNTITSSSYSSSILSSSSFTTIHHNNQLKTFQMIRSHLDVHTHQRYHTLLHILNNQNSSIEVGGSDTGNKPKKTPKKRRGIDEDDEEEKRFYVRNAYPEFELKAPMSARELGQKLDISPHEITKRLPKGYTMEDIISMETIENICLEHLKSIPIRTKPKVLSDEDLKTLERLENNSPPSAKDLNKSEKEYKKMFKPKAPVVTIMGHVDHGKTTLLDKLRNTNLVEKEFGGITQHIGAFQVKLPSISQPITFIDTPGHEAFTSMRACGAQVTDIIVLVVAADDGVMPQTREVIKHAREGNVPMIVAINKIDKPNADIEMVERHLMNEGIVSEQKGGDVQFVPISALKGTGIKDLIEAIGLQAEVLELKSIFDDVPMQGTVIECKVLQGFGISATCIVRRGNLKTGKWVVSGLSYGKIKSLRDANLKEVKVAYPSDPVEIIGFTSMPKAGDKVIEVESEEMAKRIVEYRIEMMTIEAENKKAKKFEENLRGMERRETERQKEIEQNPELAEKEQEKSTTSETPKETLEEDKKYILPIILKTDVIGTIDAFNEIISSFPTEIAQIQIIKQAVGPVSTADIQLAKIVEGTQIIAMNAKVAPNIAIEAKSNSVTISSFRVIYHLIDFLKSELVKMIPPIFEDVVLGEALCKQPFTFTDKSTSGKKTIIPIAGCAVTKGSMLAKIEKSDFYRVLREGSTLIERTSINSLFHFKDQVKEVKKGNDCGISLENYKDILPGDIIQLVSKQEKQMTFEELVQESEKRKFKFRKHK</sequence>
<dbReference type="SUPFAM" id="SSF52156">
    <property type="entry name" value="Initiation factor IF2/eIF5b, domain 3"/>
    <property type="match status" value="1"/>
</dbReference>
<proteinExistence type="inferred from homology"/>
<dbReference type="GO" id="GO:0005737">
    <property type="term" value="C:cytoplasm"/>
    <property type="evidence" value="ECO:0007669"/>
    <property type="project" value="TreeGrafter"/>
</dbReference>
<accession>A0A6A5BXL0</accession>
<dbReference type="GO" id="GO:0003924">
    <property type="term" value="F:GTPase activity"/>
    <property type="evidence" value="ECO:0007669"/>
    <property type="project" value="InterPro"/>
</dbReference>
<dbReference type="InterPro" id="IPR036925">
    <property type="entry name" value="TIF_IF2_dom3_sf"/>
</dbReference>
<dbReference type="SUPFAM" id="SSF52540">
    <property type="entry name" value="P-loop containing nucleoside triphosphate hydrolases"/>
    <property type="match status" value="1"/>
</dbReference>
<dbReference type="GeneID" id="68109818"/>
<name>A0A6A5BXL0_NAEFO</name>
<evidence type="ECO:0000256" key="4">
    <source>
        <dbReference type="ARBA" id="ARBA00022917"/>
    </source>
</evidence>
<protein>
    <recommendedName>
        <fullName evidence="7">Translation initiation factor IF-2, chloroplastic</fullName>
    </recommendedName>
</protein>
<dbReference type="VEuPathDB" id="AmoebaDB:FDP41_002600"/>
<dbReference type="VEuPathDB" id="AmoebaDB:NfTy_057960"/>
<evidence type="ECO:0000256" key="8">
    <source>
        <dbReference type="SAM" id="MobiDB-lite"/>
    </source>
</evidence>
<dbReference type="InterPro" id="IPR015760">
    <property type="entry name" value="TIF_IF2"/>
</dbReference>
<dbReference type="InterPro" id="IPR005225">
    <property type="entry name" value="Small_GTP-bd"/>
</dbReference>
<organism evidence="10 11">
    <name type="scientific">Naegleria fowleri</name>
    <name type="common">Brain eating amoeba</name>
    <dbReference type="NCBI Taxonomy" id="5763"/>
    <lineage>
        <taxon>Eukaryota</taxon>
        <taxon>Discoba</taxon>
        <taxon>Heterolobosea</taxon>
        <taxon>Tetramitia</taxon>
        <taxon>Eutetramitia</taxon>
        <taxon>Vahlkampfiidae</taxon>
        <taxon>Naegleria</taxon>
    </lineage>
</organism>
<evidence type="ECO:0000256" key="1">
    <source>
        <dbReference type="ARBA" id="ARBA00007733"/>
    </source>
</evidence>
<dbReference type="RefSeq" id="XP_044562798.1">
    <property type="nucleotide sequence ID" value="XM_044705813.1"/>
</dbReference>
<dbReference type="Proteomes" id="UP000444721">
    <property type="component" value="Unassembled WGS sequence"/>
</dbReference>
<feature type="domain" description="Tr-type G" evidence="9">
    <location>
        <begin position="299"/>
        <end position="470"/>
    </location>
</feature>
<evidence type="ECO:0000256" key="2">
    <source>
        <dbReference type="ARBA" id="ARBA00022540"/>
    </source>
</evidence>
<evidence type="ECO:0000313" key="10">
    <source>
        <dbReference type="EMBL" id="KAF0978085.1"/>
    </source>
</evidence>
<reference evidence="10 11" key="1">
    <citation type="journal article" date="2019" name="Sci. Rep.">
        <title>Nanopore sequencing improves the draft genome of the human pathogenic amoeba Naegleria fowleri.</title>
        <authorList>
            <person name="Liechti N."/>
            <person name="Schurch N."/>
            <person name="Bruggmann R."/>
            <person name="Wittwer M."/>
        </authorList>
    </citation>
    <scope>NUCLEOTIDE SEQUENCE [LARGE SCALE GENOMIC DNA]</scope>
    <source>
        <strain evidence="10 11">ATCC 30894</strain>
    </source>
</reference>
<evidence type="ECO:0000259" key="9">
    <source>
        <dbReference type="PROSITE" id="PS51722"/>
    </source>
</evidence>
<dbReference type="InterPro" id="IPR023115">
    <property type="entry name" value="TIF_IF2_dom3"/>
</dbReference>
<dbReference type="PANTHER" id="PTHR43381">
    <property type="entry name" value="TRANSLATION INITIATION FACTOR IF-2-RELATED"/>
    <property type="match status" value="1"/>
</dbReference>
<dbReference type="InterPro" id="IPR009000">
    <property type="entry name" value="Transl_B-barrel_sf"/>
</dbReference>
<dbReference type="AlphaFoldDB" id="A0A6A5BXL0"/>
<feature type="region of interest" description="Disordered" evidence="8">
    <location>
        <begin position="161"/>
        <end position="189"/>
    </location>
</feature>
<keyword evidence="11" id="KW-1185">Reference proteome</keyword>
<dbReference type="GO" id="GO:0003743">
    <property type="term" value="F:translation initiation factor activity"/>
    <property type="evidence" value="ECO:0007669"/>
    <property type="project" value="UniProtKB-KW"/>
</dbReference>
<dbReference type="SUPFAM" id="SSF50447">
    <property type="entry name" value="Translation proteins"/>
    <property type="match status" value="2"/>
</dbReference>
<evidence type="ECO:0000256" key="7">
    <source>
        <dbReference type="ARBA" id="ARBA00044105"/>
    </source>
</evidence>
<dbReference type="CDD" id="cd03702">
    <property type="entry name" value="IF2_mtIF2_II"/>
    <property type="match status" value="1"/>
</dbReference>
<comment type="similarity">
    <text evidence="1">Belongs to the TRAFAC class translation factor GTPase superfamily. Classic translation factor GTPase family. IF-2 subfamily.</text>
</comment>
<feature type="region of interest" description="Disordered" evidence="8">
    <location>
        <begin position="589"/>
        <end position="626"/>
    </location>
</feature>
<dbReference type="InterPro" id="IPR053905">
    <property type="entry name" value="EF-G-like_DII"/>
</dbReference>
<feature type="compositionally biased region" description="Basic residues" evidence="8">
    <location>
        <begin position="173"/>
        <end position="182"/>
    </location>
</feature>
<dbReference type="Pfam" id="PF22042">
    <property type="entry name" value="EF-G_D2"/>
    <property type="match status" value="1"/>
</dbReference>
<keyword evidence="2" id="KW-0396">Initiation factor</keyword>
<dbReference type="OrthoDB" id="361630at2759"/>